<dbReference type="SUPFAM" id="SSF51735">
    <property type="entry name" value="NAD(P)-binding Rossmann-fold domains"/>
    <property type="match status" value="1"/>
</dbReference>
<keyword evidence="9" id="KW-1185">Reference proteome</keyword>
<organism evidence="8 9">
    <name type="scientific">Antrihabitans cavernicola</name>
    <dbReference type="NCBI Taxonomy" id="2495913"/>
    <lineage>
        <taxon>Bacteria</taxon>
        <taxon>Bacillati</taxon>
        <taxon>Actinomycetota</taxon>
        <taxon>Actinomycetes</taxon>
        <taxon>Mycobacteriales</taxon>
        <taxon>Nocardiaceae</taxon>
        <taxon>Antrihabitans</taxon>
    </lineage>
</organism>
<dbReference type="InterPro" id="IPR046346">
    <property type="entry name" value="Aminoacid_DH-like_N_sf"/>
</dbReference>
<evidence type="ECO:0000313" key="9">
    <source>
        <dbReference type="Proteomes" id="UP000322244"/>
    </source>
</evidence>
<evidence type="ECO:0000256" key="3">
    <source>
        <dbReference type="PIRNR" id="PIRNR000185"/>
    </source>
</evidence>
<dbReference type="InterPro" id="IPR006097">
    <property type="entry name" value="Glu/Leu/Phe/Val/Trp_DH_dimer"/>
</dbReference>
<feature type="active site" description="Proton donor" evidence="4">
    <location>
        <position position="82"/>
    </location>
</feature>
<feature type="domain" description="Glutamate/phenylalanine/leucine/valine/L-tryptophan dehydrogenase C-terminal" evidence="7">
    <location>
        <begin position="170"/>
        <end position="389"/>
    </location>
</feature>
<evidence type="ECO:0000256" key="6">
    <source>
        <dbReference type="RuleBase" id="RU004417"/>
    </source>
</evidence>
<dbReference type="PROSITE" id="PS00074">
    <property type="entry name" value="GLFV_DEHYDROGENASE"/>
    <property type="match status" value="1"/>
</dbReference>
<dbReference type="PANTHER" id="PTHR11606:SF13">
    <property type="entry name" value="GLUTAMATE DEHYDROGENASE 1, MITOCHONDRIAL"/>
    <property type="match status" value="1"/>
</dbReference>
<feature type="site" description="Important for catalysis" evidence="5">
    <location>
        <position position="118"/>
    </location>
</feature>
<dbReference type="EMBL" id="VLNY01000002">
    <property type="protein sequence ID" value="KAA0024369.1"/>
    <property type="molecule type" value="Genomic_DNA"/>
</dbReference>
<evidence type="ECO:0000259" key="7">
    <source>
        <dbReference type="SMART" id="SM00839"/>
    </source>
</evidence>
<dbReference type="SMART" id="SM00839">
    <property type="entry name" value="ELFV_dehydrog"/>
    <property type="match status" value="1"/>
</dbReference>
<evidence type="ECO:0000256" key="2">
    <source>
        <dbReference type="ARBA" id="ARBA00023002"/>
    </source>
</evidence>
<comment type="similarity">
    <text evidence="1 3 6">Belongs to the Glu/Leu/Phe/Val dehydrogenases family.</text>
</comment>
<dbReference type="OrthoDB" id="9803297at2"/>
<dbReference type="Proteomes" id="UP000322244">
    <property type="component" value="Unassembled WGS sequence"/>
</dbReference>
<dbReference type="InterPro" id="IPR014362">
    <property type="entry name" value="Glu_DH"/>
</dbReference>
<accession>A0A5A7SFZ9</accession>
<name>A0A5A7SFZ9_9NOCA</name>
<protein>
    <recommendedName>
        <fullName evidence="3">Glutamate dehydrogenase</fullName>
    </recommendedName>
</protein>
<proteinExistence type="inferred from homology"/>
<dbReference type="GO" id="GO:0006538">
    <property type="term" value="P:L-glutamate catabolic process"/>
    <property type="evidence" value="ECO:0007669"/>
    <property type="project" value="TreeGrafter"/>
</dbReference>
<dbReference type="RefSeq" id="WP_149429526.1">
    <property type="nucleotide sequence ID" value="NZ_VLNY01000002.1"/>
</dbReference>
<dbReference type="InterPro" id="IPR033524">
    <property type="entry name" value="Glu/Leu/Phe/Val_DH_AS"/>
</dbReference>
<dbReference type="PANTHER" id="PTHR11606">
    <property type="entry name" value="GLUTAMATE DEHYDROGENASE"/>
    <property type="match status" value="1"/>
</dbReference>
<dbReference type="SUPFAM" id="SSF53223">
    <property type="entry name" value="Aminoacid dehydrogenase-like, N-terminal domain"/>
    <property type="match status" value="1"/>
</dbReference>
<gene>
    <name evidence="8" type="ORF">FOY51_05975</name>
</gene>
<dbReference type="Gene3D" id="3.40.50.10860">
    <property type="entry name" value="Leucine Dehydrogenase, chain A, domain 1"/>
    <property type="match status" value="1"/>
</dbReference>
<dbReference type="Pfam" id="PF00208">
    <property type="entry name" value="ELFV_dehydrog"/>
    <property type="match status" value="1"/>
</dbReference>
<evidence type="ECO:0000256" key="4">
    <source>
        <dbReference type="PIRSR" id="PIRSR000185-1"/>
    </source>
</evidence>
<evidence type="ECO:0000256" key="1">
    <source>
        <dbReference type="ARBA" id="ARBA00006382"/>
    </source>
</evidence>
<evidence type="ECO:0000256" key="5">
    <source>
        <dbReference type="PIRSR" id="PIRSR000185-3"/>
    </source>
</evidence>
<evidence type="ECO:0000313" key="8">
    <source>
        <dbReference type="EMBL" id="KAA0024369.1"/>
    </source>
</evidence>
<dbReference type="Gene3D" id="3.40.50.720">
    <property type="entry name" value="NAD(P)-binding Rossmann-like Domain"/>
    <property type="match status" value="1"/>
</dbReference>
<dbReference type="AlphaFoldDB" id="A0A5A7SFZ9"/>
<dbReference type="InterPro" id="IPR036291">
    <property type="entry name" value="NAD(P)-bd_dom_sf"/>
</dbReference>
<sequence length="397" mass="42273">MTNTDTQHVTAPASHHEPVMRIEWTDAVTGARGYLVVDTLVADMATGGTRMRKGCTMTEVEDLARGMSNKTATFDLPIGGAKGGIDFDPKDPGAVGVLTRFCEAMRPFLDRHWVTAEDLGVPQHLIDDVFDHLGMRQSYHAAIERSVDPEATTERVMAGLNAQARGGLLGDVIGGYGVACACLAAAEHWGWAVTGTTVAVQGIGTMGGGAAWYLHDAGMKIVAVADAMGTLYDPDGLDIPALLDTRNAYGEIDRELLPAHVQQLARDSVITTPVDILVPAAVSYALTGANCATVNAKVVVEAANAATTPDAELDLTSRGIAVIPDFVANAGAVAWAWWLLLGYVGDRPDDSFDRLRDVMTTKVTGLLATWDPEFGPLRWIATSAMNRNRVGTEIYIP</sequence>
<dbReference type="InterPro" id="IPR006095">
    <property type="entry name" value="Glu/Leu/Phe/Val/Trp_DH"/>
</dbReference>
<reference evidence="8 9" key="1">
    <citation type="submission" date="2019-07" db="EMBL/GenBank/DDBJ databases">
        <title>Rhodococcus cavernicolus sp. nov., isolated from a cave.</title>
        <authorList>
            <person name="Lee S.D."/>
        </authorList>
    </citation>
    <scope>NUCLEOTIDE SEQUENCE [LARGE SCALE GENOMIC DNA]</scope>
    <source>
        <strain evidence="8 9">C1-24</strain>
    </source>
</reference>
<dbReference type="GO" id="GO:0004352">
    <property type="term" value="F:glutamate dehydrogenase (NAD+) activity"/>
    <property type="evidence" value="ECO:0007669"/>
    <property type="project" value="TreeGrafter"/>
</dbReference>
<keyword evidence="2 3" id="KW-0560">Oxidoreductase</keyword>
<dbReference type="Pfam" id="PF02812">
    <property type="entry name" value="ELFV_dehydrog_N"/>
    <property type="match status" value="1"/>
</dbReference>
<dbReference type="InterPro" id="IPR006096">
    <property type="entry name" value="Glu/Leu/Phe/Val/Trp_DH_C"/>
</dbReference>
<dbReference type="PIRSF" id="PIRSF000185">
    <property type="entry name" value="Glu_DH"/>
    <property type="match status" value="1"/>
</dbReference>
<comment type="caution">
    <text evidence="8">The sequence shown here is derived from an EMBL/GenBank/DDBJ whole genome shotgun (WGS) entry which is preliminary data.</text>
</comment>
<dbReference type="PRINTS" id="PR00082">
    <property type="entry name" value="GLFDHDRGNASE"/>
</dbReference>